<evidence type="ECO:0000313" key="4">
    <source>
        <dbReference type="Proteomes" id="UP000001887"/>
    </source>
</evidence>
<proteinExistence type="inferred from homology"/>
<dbReference type="eggNOG" id="COG0693">
    <property type="taxonomic scope" value="Bacteria"/>
</dbReference>
<keyword evidence="4" id="KW-1185">Reference proteome</keyword>
<dbReference type="AlphaFoldDB" id="D2R736"/>
<dbReference type="OrthoDB" id="9800516at2"/>
<dbReference type="InterPro" id="IPR002818">
    <property type="entry name" value="DJ-1/PfpI"/>
</dbReference>
<dbReference type="SUPFAM" id="SSF52317">
    <property type="entry name" value="Class I glutamine amidotransferase-like"/>
    <property type="match status" value="1"/>
</dbReference>
<protein>
    <submittedName>
        <fullName evidence="3">ThiJ/PfpI domain protein</fullName>
    </submittedName>
</protein>
<dbReference type="EMBL" id="CP001848">
    <property type="protein sequence ID" value="ADB19239.1"/>
    <property type="molecule type" value="Genomic_DNA"/>
</dbReference>
<name>D2R736_PIRSD</name>
<dbReference type="InterPro" id="IPR029062">
    <property type="entry name" value="Class_I_gatase-like"/>
</dbReference>
<dbReference type="KEGG" id="psl:Psta_4597"/>
<dbReference type="HOGENOM" id="CLU_000445_44_4_0"/>
<dbReference type="STRING" id="530564.Psta_4597"/>
<feature type="domain" description="DJ-1/PfpI" evidence="2">
    <location>
        <begin position="3"/>
        <end position="182"/>
    </location>
</feature>
<dbReference type="PROSITE" id="PS51276">
    <property type="entry name" value="PEPTIDASE_C56_PFPI"/>
    <property type="match status" value="1"/>
</dbReference>
<gene>
    <name evidence="3" type="ordered locus">Psta_4597</name>
</gene>
<evidence type="ECO:0000259" key="2">
    <source>
        <dbReference type="Pfam" id="PF01965"/>
    </source>
</evidence>
<sequence length="190" mass="21063">MPTILMPLGDATEALDTFYPFFRLQEEGYKVIVCGPEARLYHTVLHEIPPDSSIPWDITQERPGYFIRSTAAFRDLKGSDCDGMFISGGRAPEYIRYDKDLLRLVNEVNDAGKPIASVCHGVEILTAANIIQGKKVTTVAKCKLDVEQGGGTYVNEEVVLAGNLVSSRTWHDNAPLMREFLAMIKANLKS</sequence>
<accession>D2R736</accession>
<dbReference type="PANTHER" id="PTHR42733">
    <property type="entry name" value="DJ-1 PROTEIN"/>
    <property type="match status" value="1"/>
</dbReference>
<reference evidence="3 4" key="1">
    <citation type="journal article" date="2009" name="Stand. Genomic Sci.">
        <title>Complete genome sequence of Pirellula staleyi type strain (ATCC 27377).</title>
        <authorList>
            <person name="Clum A."/>
            <person name="Tindall B.J."/>
            <person name="Sikorski J."/>
            <person name="Ivanova N."/>
            <person name="Mavrommatis K."/>
            <person name="Lucas S."/>
            <person name="Glavina del Rio T."/>
            <person name="Nolan M."/>
            <person name="Chen F."/>
            <person name="Tice H."/>
            <person name="Pitluck S."/>
            <person name="Cheng J.F."/>
            <person name="Chertkov O."/>
            <person name="Brettin T."/>
            <person name="Han C."/>
            <person name="Detter J.C."/>
            <person name="Kuske C."/>
            <person name="Bruce D."/>
            <person name="Goodwin L."/>
            <person name="Ovchinikova G."/>
            <person name="Pati A."/>
            <person name="Mikhailova N."/>
            <person name="Chen A."/>
            <person name="Palaniappan K."/>
            <person name="Land M."/>
            <person name="Hauser L."/>
            <person name="Chang Y.J."/>
            <person name="Jeffries C.D."/>
            <person name="Chain P."/>
            <person name="Rohde M."/>
            <person name="Goker M."/>
            <person name="Bristow J."/>
            <person name="Eisen J.A."/>
            <person name="Markowitz V."/>
            <person name="Hugenholtz P."/>
            <person name="Kyrpides N.C."/>
            <person name="Klenk H.P."/>
            <person name="Lapidus A."/>
        </authorList>
    </citation>
    <scope>NUCLEOTIDE SEQUENCE [LARGE SCALE GENOMIC DNA]</scope>
    <source>
        <strain evidence="4">ATCC 27377 / DSM 6068 / ICPB 4128</strain>
    </source>
</reference>
<dbReference type="Proteomes" id="UP000001887">
    <property type="component" value="Chromosome"/>
</dbReference>
<dbReference type="Gene3D" id="3.40.50.880">
    <property type="match status" value="1"/>
</dbReference>
<evidence type="ECO:0000313" key="3">
    <source>
        <dbReference type="EMBL" id="ADB19239.1"/>
    </source>
</evidence>
<organism evidence="3 4">
    <name type="scientific">Pirellula staleyi (strain ATCC 27377 / DSM 6068 / ICPB 4128)</name>
    <name type="common">Pirella staleyi</name>
    <dbReference type="NCBI Taxonomy" id="530564"/>
    <lineage>
        <taxon>Bacteria</taxon>
        <taxon>Pseudomonadati</taxon>
        <taxon>Planctomycetota</taxon>
        <taxon>Planctomycetia</taxon>
        <taxon>Pirellulales</taxon>
        <taxon>Pirellulaceae</taxon>
        <taxon>Pirellula</taxon>
    </lineage>
</organism>
<comment type="similarity">
    <text evidence="1">Belongs to the peptidase C56 family.</text>
</comment>
<dbReference type="Pfam" id="PF01965">
    <property type="entry name" value="DJ-1_PfpI"/>
    <property type="match status" value="1"/>
</dbReference>
<dbReference type="CDD" id="cd03169">
    <property type="entry name" value="GATase1_PfpI_1"/>
    <property type="match status" value="1"/>
</dbReference>
<dbReference type="PANTHER" id="PTHR42733:SF2">
    <property type="entry name" value="DJ-1_THIJ_PFPI FAMILY PROTEIN"/>
    <property type="match status" value="1"/>
</dbReference>
<dbReference type="InterPro" id="IPR006286">
    <property type="entry name" value="C56_PfpI-like"/>
</dbReference>
<evidence type="ECO:0000256" key="1">
    <source>
        <dbReference type="ARBA" id="ARBA00008542"/>
    </source>
</evidence>